<dbReference type="Pfam" id="PF01476">
    <property type="entry name" value="LysM"/>
    <property type="match status" value="2"/>
</dbReference>
<gene>
    <name evidence="2" type="ORF">F4X14_00715</name>
</gene>
<evidence type="ECO:0000259" key="1">
    <source>
        <dbReference type="PROSITE" id="PS51782"/>
    </source>
</evidence>
<feature type="domain" description="LysM" evidence="1">
    <location>
        <begin position="51"/>
        <end position="99"/>
    </location>
</feature>
<protein>
    <submittedName>
        <fullName evidence="2">LysM peptidoglycan-binding domain-containing protein</fullName>
    </submittedName>
</protein>
<organism evidence="2">
    <name type="scientific">Caldilineaceae bacterium SB0661_bin_32</name>
    <dbReference type="NCBI Taxonomy" id="2605255"/>
    <lineage>
        <taxon>Bacteria</taxon>
        <taxon>Bacillati</taxon>
        <taxon>Chloroflexota</taxon>
        <taxon>Caldilineae</taxon>
        <taxon>Caldilineales</taxon>
        <taxon>Caldilineaceae</taxon>
    </lineage>
</organism>
<dbReference type="CDD" id="cd00118">
    <property type="entry name" value="LysM"/>
    <property type="match status" value="2"/>
</dbReference>
<dbReference type="SMART" id="SM00257">
    <property type="entry name" value="LysM"/>
    <property type="match status" value="2"/>
</dbReference>
<dbReference type="PROSITE" id="PS51782">
    <property type="entry name" value="LYSM"/>
    <property type="match status" value="2"/>
</dbReference>
<name>A0A6B1D1J8_9CHLR</name>
<accession>A0A6B1D1J8</accession>
<proteinExistence type="predicted"/>
<evidence type="ECO:0000313" key="2">
    <source>
        <dbReference type="EMBL" id="MYC93466.1"/>
    </source>
</evidence>
<dbReference type="SUPFAM" id="SSF54106">
    <property type="entry name" value="LysM domain"/>
    <property type="match status" value="2"/>
</dbReference>
<dbReference type="PANTHER" id="PTHR33734">
    <property type="entry name" value="LYSM DOMAIN-CONTAINING GPI-ANCHORED PROTEIN 2"/>
    <property type="match status" value="1"/>
</dbReference>
<dbReference type="InterPro" id="IPR036779">
    <property type="entry name" value="LysM_dom_sf"/>
</dbReference>
<feature type="domain" description="LysM" evidence="1">
    <location>
        <begin position="229"/>
        <end position="278"/>
    </location>
</feature>
<comment type="caution">
    <text evidence="2">The sequence shown here is derived from an EMBL/GenBank/DDBJ whole genome shotgun (WGS) entry which is preliminary data.</text>
</comment>
<dbReference type="Gene3D" id="3.10.350.10">
    <property type="entry name" value="LysM domain"/>
    <property type="match status" value="2"/>
</dbReference>
<dbReference type="EMBL" id="VXMH01000006">
    <property type="protein sequence ID" value="MYC93466.1"/>
    <property type="molecule type" value="Genomic_DNA"/>
</dbReference>
<dbReference type="InterPro" id="IPR018392">
    <property type="entry name" value="LysM"/>
</dbReference>
<dbReference type="PANTHER" id="PTHR33734:SF22">
    <property type="entry name" value="MEMBRANE-BOUND LYTIC MUREIN TRANSGLYCOSYLASE D"/>
    <property type="match status" value="1"/>
</dbReference>
<reference evidence="2" key="1">
    <citation type="submission" date="2019-09" db="EMBL/GenBank/DDBJ databases">
        <title>Characterisation of the sponge microbiome using genome-centric metagenomics.</title>
        <authorList>
            <person name="Engelberts J.P."/>
            <person name="Robbins S.J."/>
            <person name="De Goeij J.M."/>
            <person name="Aranda M."/>
            <person name="Bell S.C."/>
            <person name="Webster N.S."/>
        </authorList>
    </citation>
    <scope>NUCLEOTIDE SEQUENCE</scope>
    <source>
        <strain evidence="2">SB0661_bin_32</strain>
    </source>
</reference>
<sequence>MVPTDISPARSTWRPQRASMAILLMFLLSLLLVPQPVVAAPAERPAPAQTYVHIVRPGESLNDIAALYGISVEDLRTSNNLVNRAQFVSCTPNADSTQVRGTVRVNGHPASGFRVVFSWHPDEAAVAMAVSGGGGQDGGQYSHILGGGAREGNWWFWIENGAGVRISEMAHVHTDKDPHEGKCQRAVIDFDIQNPELTYVGRRLQIPLSPQTVAAKPLPRKPASTKTVYGHVVKSGETVARIAETYGTSVQDLRAANNLVNRASLVRCDANAGSTRAVGTVRLNGQPAGGYRVAFSWQPDGEVVARKSSSEGGHFTHILQASGPREGSWWFWIENEDGHRISEMAYVRTHKDPHPGNCQQAVIDFEIQNPHFIYIGRKLHIPSSG</sequence>
<dbReference type="AlphaFoldDB" id="A0A6B1D1J8"/>